<dbReference type="Proteomes" id="UP001591681">
    <property type="component" value="Unassembled WGS sequence"/>
</dbReference>
<evidence type="ECO:0000256" key="4">
    <source>
        <dbReference type="ARBA" id="ARBA00022837"/>
    </source>
</evidence>
<evidence type="ECO:0000259" key="12">
    <source>
        <dbReference type="Pfam" id="PF19699"/>
    </source>
</evidence>
<keyword evidence="6 11" id="KW-1133">Transmembrane helix</keyword>
<keyword evidence="3" id="KW-0677">Repeat</keyword>
<dbReference type="EMBL" id="JBHFQA010000006">
    <property type="protein sequence ID" value="KAL2096916.1"/>
    <property type="molecule type" value="Genomic_DNA"/>
</dbReference>
<dbReference type="GO" id="GO:0012505">
    <property type="term" value="C:endomembrane system"/>
    <property type="evidence" value="ECO:0007669"/>
    <property type="project" value="UniProtKB-SubCell"/>
</dbReference>
<organism evidence="13 14">
    <name type="scientific">Coilia grayii</name>
    <name type="common">Gray's grenadier anchovy</name>
    <dbReference type="NCBI Taxonomy" id="363190"/>
    <lineage>
        <taxon>Eukaryota</taxon>
        <taxon>Metazoa</taxon>
        <taxon>Chordata</taxon>
        <taxon>Craniata</taxon>
        <taxon>Vertebrata</taxon>
        <taxon>Euteleostomi</taxon>
        <taxon>Actinopterygii</taxon>
        <taxon>Neopterygii</taxon>
        <taxon>Teleostei</taxon>
        <taxon>Clupei</taxon>
        <taxon>Clupeiformes</taxon>
        <taxon>Clupeoidei</taxon>
        <taxon>Engraulidae</taxon>
        <taxon>Coilinae</taxon>
        <taxon>Coilia</taxon>
    </lineage>
</organism>
<evidence type="ECO:0000256" key="6">
    <source>
        <dbReference type="ARBA" id="ARBA00022989"/>
    </source>
</evidence>
<evidence type="ECO:0000256" key="3">
    <source>
        <dbReference type="ARBA" id="ARBA00022737"/>
    </source>
</evidence>
<accession>A0ABD1KD32</accession>
<keyword evidence="14" id="KW-1185">Reference proteome</keyword>
<name>A0ABD1KD32_9TELE</name>
<feature type="compositionally biased region" description="Basic and acidic residues" evidence="10">
    <location>
        <begin position="530"/>
        <end position="549"/>
    </location>
</feature>
<evidence type="ECO:0000256" key="7">
    <source>
        <dbReference type="ARBA" id="ARBA00023136"/>
    </source>
</evidence>
<dbReference type="GO" id="GO:0007155">
    <property type="term" value="P:cell adhesion"/>
    <property type="evidence" value="ECO:0007669"/>
    <property type="project" value="UniProtKB-KW"/>
</dbReference>
<keyword evidence="7 11" id="KW-0472">Membrane</keyword>
<comment type="caution">
    <text evidence="13">The sequence shown here is derived from an EMBL/GenBank/DDBJ whole genome shotgun (WGS) entry which is preliminary data.</text>
</comment>
<keyword evidence="8" id="KW-0325">Glycoprotein</keyword>
<dbReference type="SUPFAM" id="SSF49899">
    <property type="entry name" value="Concanavalin A-like lectins/glucanases"/>
    <property type="match status" value="1"/>
</dbReference>
<keyword evidence="5" id="KW-0130">Cell adhesion</keyword>
<dbReference type="InterPro" id="IPR013320">
    <property type="entry name" value="ConA-like_dom_sf"/>
</dbReference>
<keyword evidence="1 11" id="KW-0812">Transmembrane</keyword>
<evidence type="ECO:0000256" key="5">
    <source>
        <dbReference type="ARBA" id="ARBA00022889"/>
    </source>
</evidence>
<evidence type="ECO:0000256" key="9">
    <source>
        <dbReference type="ARBA" id="ARBA00046288"/>
    </source>
</evidence>
<protein>
    <recommendedName>
        <fullName evidence="12">Calsyntenin C-terminal domain-containing protein</fullName>
    </recommendedName>
</protein>
<keyword evidence="4" id="KW-0106">Calcium</keyword>
<evidence type="ECO:0000256" key="8">
    <source>
        <dbReference type="ARBA" id="ARBA00023180"/>
    </source>
</evidence>
<feature type="region of interest" description="Disordered" evidence="10">
    <location>
        <begin position="483"/>
        <end position="549"/>
    </location>
</feature>
<evidence type="ECO:0000256" key="11">
    <source>
        <dbReference type="SAM" id="Phobius"/>
    </source>
</evidence>
<evidence type="ECO:0000256" key="1">
    <source>
        <dbReference type="ARBA" id="ARBA00022692"/>
    </source>
</evidence>
<evidence type="ECO:0000256" key="2">
    <source>
        <dbReference type="ARBA" id="ARBA00022729"/>
    </source>
</evidence>
<feature type="domain" description="Calsyntenin C-terminal" evidence="12">
    <location>
        <begin position="144"/>
        <end position="479"/>
    </location>
</feature>
<evidence type="ECO:0000256" key="10">
    <source>
        <dbReference type="SAM" id="MobiDB-lite"/>
    </source>
</evidence>
<comment type="subcellular location">
    <subcellularLocation>
        <location evidence="9">Endomembrane system</location>
        <topology evidence="9">Single-pass type I membrane protein</topology>
    </subcellularLocation>
</comment>
<sequence length="549" mass="61030">MSLREDVRVCGAKVIIDGEPMYCCVFRSSYAALMEIRVAVVICDKEWHYYVINVEFPAVTLFVDGVTYEPYLVTDDWPIHPSQIDVQLTVGACWQGGEVATPRFTQYFRGSLSGLTVRPGKIETQKVISCLQACKEGLDINSLESLGKGLKFHFNPAQSVLVMEGDDLDSINTAMTKVSYINSRQFPTPGLRRLHISTTVQCFGEDTCISIPDIKAAVMVLPPSEPRITIAGVDRLVRPATDFSSPAGITLFKEIRIVSTVTKSDSASSAAHRPGVLEVMHNLDYCDVLVIGEELNPELESLELHHSSLMGKHLDATNSTSGISVYGVDSMSHYEQAIRQVRYRNWHPTALLERRFRLSCSELNGRYTSNEFNLEVSVVHSSVVVEHVNHMAAQQQYMRPVHHPIMVHTVNSNHISGTPPAATVVIVMCIAALVVIVVLGIYRIHATHQDAKADEEGGKEAEMDWDDSTLTITVNPMENIQAADGAEEAREEDHEDEEEEELEEEDDEDEELAEEGSSGDSEDSEEEDTEAHRAKGKAKLEWDHTTLPY</sequence>
<evidence type="ECO:0000313" key="13">
    <source>
        <dbReference type="EMBL" id="KAL2096916.1"/>
    </source>
</evidence>
<dbReference type="Pfam" id="PF19699">
    <property type="entry name" value="CLSTN_C"/>
    <property type="match status" value="1"/>
</dbReference>
<feature type="compositionally biased region" description="Acidic residues" evidence="10">
    <location>
        <begin position="493"/>
        <end position="514"/>
    </location>
</feature>
<reference evidence="13 14" key="1">
    <citation type="submission" date="2024-09" db="EMBL/GenBank/DDBJ databases">
        <title>A chromosome-level genome assembly of Gray's grenadier anchovy, Coilia grayii.</title>
        <authorList>
            <person name="Fu Z."/>
        </authorList>
    </citation>
    <scope>NUCLEOTIDE SEQUENCE [LARGE SCALE GENOMIC DNA]</scope>
    <source>
        <strain evidence="13">G4</strain>
        <tissue evidence="13">Muscle</tissue>
    </source>
</reference>
<proteinExistence type="predicted"/>
<keyword evidence="2" id="KW-0732">Signal</keyword>
<dbReference type="PANTHER" id="PTHR14139">
    <property type="entry name" value="CALSYNTENIN"/>
    <property type="match status" value="1"/>
</dbReference>
<dbReference type="AlphaFoldDB" id="A0ABD1KD32"/>
<dbReference type="PANTHER" id="PTHR14139:SF6">
    <property type="entry name" value="CALSYNTENIN-2 ISOFORM X1-RELATED"/>
    <property type="match status" value="1"/>
</dbReference>
<evidence type="ECO:0000313" key="14">
    <source>
        <dbReference type="Proteomes" id="UP001591681"/>
    </source>
</evidence>
<dbReference type="InterPro" id="IPR045588">
    <property type="entry name" value="CLSTN_C"/>
</dbReference>
<feature type="transmembrane region" description="Helical" evidence="11">
    <location>
        <begin position="421"/>
        <end position="442"/>
    </location>
</feature>
<feature type="compositionally biased region" description="Acidic residues" evidence="10">
    <location>
        <begin position="520"/>
        <end position="529"/>
    </location>
</feature>
<gene>
    <name evidence="13" type="ORF">ACEWY4_006123</name>
</gene>